<keyword evidence="9 14" id="KW-0413">Isomerase</keyword>
<comment type="subcellular location">
    <subcellularLocation>
        <location evidence="1">Cytoplasm</location>
    </subcellularLocation>
</comment>
<keyword evidence="6" id="KW-0963">Cytoplasm</keyword>
<dbReference type="Gene3D" id="3.40.50.1000">
    <property type="entry name" value="HAD superfamily/HAD-like"/>
    <property type="match status" value="1"/>
</dbReference>
<dbReference type="GO" id="GO:0005737">
    <property type="term" value="C:cytoplasm"/>
    <property type="evidence" value="ECO:0007669"/>
    <property type="project" value="UniProtKB-SubCell"/>
</dbReference>
<feature type="binding site" evidence="11">
    <location>
        <position position="175"/>
    </location>
    <ligand>
        <name>alpha-D-mannose 1-phosphate</name>
        <dbReference type="ChEBI" id="CHEBI:58409"/>
    </ligand>
</feature>
<protein>
    <recommendedName>
        <fullName evidence="5">phosphomannomutase</fullName>
        <ecNumber evidence="5">5.4.2.8</ecNumber>
    </recommendedName>
</protein>
<feature type="binding site" evidence="11">
    <location>
        <position position="226"/>
    </location>
    <ligand>
        <name>alpha-D-mannose 1-phosphate</name>
        <dbReference type="ChEBI" id="CHEBI:58409"/>
    </ligand>
</feature>
<evidence type="ECO:0000313" key="15">
    <source>
        <dbReference type="Proteomes" id="UP000265962"/>
    </source>
</evidence>
<feature type="binding site" evidence="12">
    <location>
        <position position="259"/>
    </location>
    <ligand>
        <name>Mg(2+)</name>
        <dbReference type="ChEBI" id="CHEBI:18420"/>
        <label>1</label>
    </ligand>
</feature>
<dbReference type="AlphaFoldDB" id="A0A375I488"/>
<evidence type="ECO:0000256" key="7">
    <source>
        <dbReference type="ARBA" id="ARBA00022723"/>
    </source>
</evidence>
<keyword evidence="8 12" id="KW-0460">Magnesium</keyword>
<evidence type="ECO:0000256" key="11">
    <source>
        <dbReference type="PIRSR" id="PIRSR605002-2"/>
    </source>
</evidence>
<dbReference type="InterPro" id="IPR043169">
    <property type="entry name" value="PMM_cap"/>
</dbReference>
<proteinExistence type="inferred from homology"/>
<comment type="pathway">
    <text evidence="2">Nucleotide-sugar biosynthesis; GDP-alpha-D-mannose biosynthesis; alpha-D-mannose 1-phosphate from D-fructose 6-phosphate: step 2/2.</text>
</comment>
<feature type="region of interest" description="Disordered" evidence="13">
    <location>
        <begin position="1"/>
        <end position="28"/>
    </location>
</feature>
<feature type="active site" description="Nucleophile" evidence="10">
    <location>
        <position position="56"/>
    </location>
</feature>
<dbReference type="InterPro" id="IPR005002">
    <property type="entry name" value="PMM"/>
</dbReference>
<keyword evidence="15" id="KW-1185">Reference proteome</keyword>
<evidence type="ECO:0000256" key="3">
    <source>
        <dbReference type="ARBA" id="ARBA00009736"/>
    </source>
</evidence>
<evidence type="ECO:0000256" key="5">
    <source>
        <dbReference type="ARBA" id="ARBA00012730"/>
    </source>
</evidence>
<comment type="subunit">
    <text evidence="4">Homodimer.</text>
</comment>
<comment type="cofactor">
    <cofactor evidence="12">
        <name>Mg(2+)</name>
        <dbReference type="ChEBI" id="CHEBI:18420"/>
    </cofactor>
</comment>
<dbReference type="EC" id="5.4.2.8" evidence="5"/>
<evidence type="ECO:0000256" key="10">
    <source>
        <dbReference type="PIRSR" id="PIRSR605002-1"/>
    </source>
</evidence>
<dbReference type="InterPro" id="IPR036412">
    <property type="entry name" value="HAD-like_sf"/>
</dbReference>
<evidence type="ECO:0000256" key="13">
    <source>
        <dbReference type="SAM" id="MobiDB-lite"/>
    </source>
</evidence>
<dbReference type="Pfam" id="PF03332">
    <property type="entry name" value="PMM"/>
    <property type="match status" value="1"/>
</dbReference>
<feature type="binding site" evidence="12">
    <location>
        <position position="58"/>
    </location>
    <ligand>
        <name>Mg(2+)</name>
        <dbReference type="ChEBI" id="CHEBI:18420"/>
        <label>1</label>
    </ligand>
</feature>
<accession>A0A375I488</accession>
<dbReference type="GO" id="GO:0009298">
    <property type="term" value="P:GDP-mannose biosynthetic process"/>
    <property type="evidence" value="ECO:0007669"/>
    <property type="project" value="UniProtKB-UniPathway"/>
</dbReference>
<feature type="binding site" evidence="12">
    <location>
        <position position="56"/>
    </location>
    <ligand>
        <name>Mg(2+)</name>
        <dbReference type="ChEBI" id="CHEBI:18420"/>
        <label>1</label>
    </ligand>
</feature>
<comment type="similarity">
    <text evidence="3">Belongs to the eukaryotic PMM family.</text>
</comment>
<evidence type="ECO:0000256" key="4">
    <source>
        <dbReference type="ARBA" id="ARBA00011738"/>
    </source>
</evidence>
<evidence type="ECO:0000256" key="12">
    <source>
        <dbReference type="PIRSR" id="PIRSR605002-3"/>
    </source>
</evidence>
<dbReference type="UniPathway" id="UPA00126">
    <property type="reaction ID" value="UER00424"/>
</dbReference>
<evidence type="ECO:0000256" key="1">
    <source>
        <dbReference type="ARBA" id="ARBA00004496"/>
    </source>
</evidence>
<dbReference type="Proteomes" id="UP000265962">
    <property type="component" value="Unassembled WGS sequence"/>
</dbReference>
<feature type="binding site" evidence="11">
    <location>
        <position position="228"/>
    </location>
    <ligand>
        <name>alpha-D-mannose 1-phosphate</name>
        <dbReference type="ChEBI" id="CHEBI:58409"/>
    </ligand>
</feature>
<feature type="active site" description="Proton donor/acceptor" evidence="10">
    <location>
        <position position="58"/>
    </location>
</feature>
<dbReference type="InterPro" id="IPR023214">
    <property type="entry name" value="HAD_sf"/>
</dbReference>
<name>A0A375I488_9ACTN</name>
<keyword evidence="7 12" id="KW-0479">Metal-binding</keyword>
<dbReference type="InterPro" id="IPR006379">
    <property type="entry name" value="HAD-SF_hydro_IIB"/>
</dbReference>
<evidence type="ECO:0000256" key="2">
    <source>
        <dbReference type="ARBA" id="ARBA00004699"/>
    </source>
</evidence>
<sequence>MQPAIGAAGRTGSRPDSFLTAPWSPAGSPGRRPCWSRVVPMVNEYAEGFPALIAFDLDDTLAPSKSPLPAAMGATMRDLLAVRPVCIISGGQFGQFKTQVLDRLPADTDLSGLHLMPTCGTRYMRFVDGAWRELYAHDLEPAQRRAAIESIERRAAELGLWEPDEAVAGDRIEDRGSQITYSALGQEAAVDDKKAWDPDGAKREALREAIAADLPTLEVRAGGSTSIDITRHGIDKAYGIEQLAGQTGIALGDMLFVGDRLAPGGNDYPVRTLDVPCHQVADHDETLAYLNRLIPVLAAGDTPGAELLDLLEPLA</sequence>
<dbReference type="GO" id="GO:0016791">
    <property type="term" value="F:phosphatase activity"/>
    <property type="evidence" value="ECO:0007669"/>
    <property type="project" value="UniProtKB-ARBA"/>
</dbReference>
<evidence type="ECO:0000313" key="14">
    <source>
        <dbReference type="EMBL" id="SPF68955.1"/>
    </source>
</evidence>
<reference evidence="15" key="1">
    <citation type="submission" date="2018-02" db="EMBL/GenBank/DDBJ databases">
        <authorList>
            <person name="Hornung B."/>
        </authorList>
    </citation>
    <scope>NUCLEOTIDE SEQUENCE [LARGE SCALE GENOMIC DNA]</scope>
</reference>
<evidence type="ECO:0000256" key="8">
    <source>
        <dbReference type="ARBA" id="ARBA00022842"/>
    </source>
</evidence>
<dbReference type="NCBIfam" id="TIGR01484">
    <property type="entry name" value="HAD-SF-IIB"/>
    <property type="match status" value="1"/>
</dbReference>
<dbReference type="SUPFAM" id="SSF56784">
    <property type="entry name" value="HAD-like"/>
    <property type="match status" value="1"/>
</dbReference>
<evidence type="ECO:0000256" key="9">
    <source>
        <dbReference type="ARBA" id="ARBA00023235"/>
    </source>
</evidence>
<dbReference type="GO" id="GO:0004615">
    <property type="term" value="F:phosphomannomutase activity"/>
    <property type="evidence" value="ECO:0007669"/>
    <property type="project" value="UniProtKB-EC"/>
</dbReference>
<dbReference type="EMBL" id="OMOH01000007">
    <property type="protein sequence ID" value="SPF68955.1"/>
    <property type="molecule type" value="Genomic_DNA"/>
</dbReference>
<gene>
    <name evidence="14" type="ORF">PROPJV5_1929</name>
</gene>
<evidence type="ECO:0000256" key="6">
    <source>
        <dbReference type="ARBA" id="ARBA00022490"/>
    </source>
</evidence>
<organism evidence="14 15">
    <name type="scientific">Propionibacterium ruminifibrarum</name>
    <dbReference type="NCBI Taxonomy" id="1962131"/>
    <lineage>
        <taxon>Bacteria</taxon>
        <taxon>Bacillati</taxon>
        <taxon>Actinomycetota</taxon>
        <taxon>Actinomycetes</taxon>
        <taxon>Propionibacteriales</taxon>
        <taxon>Propionibacteriaceae</taxon>
        <taxon>Propionibacterium</taxon>
    </lineage>
</organism>
<dbReference type="GO" id="GO:0046872">
    <property type="term" value="F:metal ion binding"/>
    <property type="evidence" value="ECO:0007669"/>
    <property type="project" value="UniProtKB-KW"/>
</dbReference>
<dbReference type="Gene3D" id="3.30.1240.20">
    <property type="match status" value="1"/>
</dbReference>